<evidence type="ECO:0000313" key="7">
    <source>
        <dbReference type="EMBL" id="GLQ34984.1"/>
    </source>
</evidence>
<reference evidence="8" key="1">
    <citation type="journal article" date="2019" name="Int. J. Syst. Evol. Microbiol.">
        <title>The Global Catalogue of Microorganisms (GCM) 10K type strain sequencing project: providing services to taxonomists for standard genome sequencing and annotation.</title>
        <authorList>
            <consortium name="The Broad Institute Genomics Platform"/>
            <consortium name="The Broad Institute Genome Sequencing Center for Infectious Disease"/>
            <person name="Wu L."/>
            <person name="Ma J."/>
        </authorList>
    </citation>
    <scope>NUCLEOTIDE SEQUENCE [LARGE SCALE GENOMIC DNA]</scope>
    <source>
        <strain evidence="8">NBRC 110140</strain>
    </source>
</reference>
<feature type="transmembrane region" description="Helical" evidence="6">
    <location>
        <begin position="209"/>
        <end position="230"/>
    </location>
</feature>
<protein>
    <recommendedName>
        <fullName evidence="9">Lysylphosphatidylglycerol synthase TM region</fullName>
    </recommendedName>
</protein>
<sequence length="285" mass="28612">MSALKQLKAFAQRYKYAFLGLGGVLFFAGLFWALQNLGLAWGDLRLWPQVPVFMVLGFLASLAGALAFRITARAGGVTLGASRALGVVASANLAEILPLPGGALVRAGALKHGGASAADSGILVGIGAVLTLCIAVFVGGLGLVGGAFQGGWIVLGGSSFGIGICAALLRARFGASALWQMLAVRVLIVSINLLRLYCAFAILGQVLGFAPLATLSVATTIGSAATIIPAGLGLSEAIAATLASAIAVSGGAAFLATALNRLSGLFMSGLILLGLGLFKTKGQRS</sequence>
<evidence type="ECO:0008006" key="9">
    <source>
        <dbReference type="Google" id="ProtNLM"/>
    </source>
</evidence>
<feature type="transmembrane region" description="Helical" evidence="6">
    <location>
        <begin position="150"/>
        <end position="170"/>
    </location>
</feature>
<dbReference type="Pfam" id="PF03706">
    <property type="entry name" value="LPG_synthase_TM"/>
    <property type="match status" value="1"/>
</dbReference>
<proteinExistence type="predicted"/>
<keyword evidence="5 6" id="KW-0472">Membrane</keyword>
<gene>
    <name evidence="7" type="ORF">GCM10007939_12670</name>
</gene>
<keyword evidence="3 6" id="KW-0812">Transmembrane</keyword>
<feature type="transmembrane region" description="Helical" evidence="6">
    <location>
        <begin position="237"/>
        <end position="256"/>
    </location>
</feature>
<evidence type="ECO:0000256" key="6">
    <source>
        <dbReference type="SAM" id="Phobius"/>
    </source>
</evidence>
<dbReference type="Proteomes" id="UP001156694">
    <property type="component" value="Unassembled WGS sequence"/>
</dbReference>
<accession>A0ABQ5VV20</accession>
<evidence type="ECO:0000256" key="2">
    <source>
        <dbReference type="ARBA" id="ARBA00022475"/>
    </source>
</evidence>
<feature type="transmembrane region" description="Helical" evidence="6">
    <location>
        <begin position="121"/>
        <end position="144"/>
    </location>
</feature>
<comment type="caution">
    <text evidence="7">The sequence shown here is derived from an EMBL/GenBank/DDBJ whole genome shotgun (WGS) entry which is preliminary data.</text>
</comment>
<feature type="transmembrane region" description="Helical" evidence="6">
    <location>
        <begin position="182"/>
        <end position="203"/>
    </location>
</feature>
<dbReference type="InterPro" id="IPR022791">
    <property type="entry name" value="L-PG_synthase/AglD"/>
</dbReference>
<comment type="subcellular location">
    <subcellularLocation>
        <location evidence="1">Cell membrane</location>
        <topology evidence="1">Multi-pass membrane protein</topology>
    </subcellularLocation>
</comment>
<evidence type="ECO:0000256" key="5">
    <source>
        <dbReference type="ARBA" id="ARBA00023136"/>
    </source>
</evidence>
<keyword evidence="8" id="KW-1185">Reference proteome</keyword>
<keyword evidence="4 6" id="KW-1133">Transmembrane helix</keyword>
<feature type="transmembrane region" description="Helical" evidence="6">
    <location>
        <begin position="16"/>
        <end position="34"/>
    </location>
</feature>
<dbReference type="EMBL" id="BSNN01000002">
    <property type="protein sequence ID" value="GLQ34984.1"/>
    <property type="molecule type" value="Genomic_DNA"/>
</dbReference>
<evidence type="ECO:0000256" key="1">
    <source>
        <dbReference type="ARBA" id="ARBA00004651"/>
    </source>
</evidence>
<evidence type="ECO:0000256" key="3">
    <source>
        <dbReference type="ARBA" id="ARBA00022692"/>
    </source>
</evidence>
<dbReference type="RefSeq" id="WP_284377073.1">
    <property type="nucleotide sequence ID" value="NZ_BSNN01000002.1"/>
</dbReference>
<organism evidence="7 8">
    <name type="scientific">Amylibacter marinus</name>
    <dbReference type="NCBI Taxonomy" id="1475483"/>
    <lineage>
        <taxon>Bacteria</taxon>
        <taxon>Pseudomonadati</taxon>
        <taxon>Pseudomonadota</taxon>
        <taxon>Alphaproteobacteria</taxon>
        <taxon>Rhodobacterales</taxon>
        <taxon>Paracoccaceae</taxon>
        <taxon>Amylibacter</taxon>
    </lineage>
</organism>
<evidence type="ECO:0000313" key="8">
    <source>
        <dbReference type="Proteomes" id="UP001156694"/>
    </source>
</evidence>
<name>A0ABQ5VV20_9RHOB</name>
<evidence type="ECO:0000256" key="4">
    <source>
        <dbReference type="ARBA" id="ARBA00022989"/>
    </source>
</evidence>
<feature type="transmembrane region" description="Helical" evidence="6">
    <location>
        <begin position="46"/>
        <end position="68"/>
    </location>
</feature>
<keyword evidence="2" id="KW-1003">Cell membrane</keyword>